<dbReference type="InterPro" id="IPR011701">
    <property type="entry name" value="MFS"/>
</dbReference>
<dbReference type="EnsemblMetazoa" id="XM_030983157">
    <property type="protein sequence ID" value="XP_030839017"/>
    <property type="gene ID" value="LOC100888377"/>
</dbReference>
<feature type="transmembrane region" description="Helical" evidence="2">
    <location>
        <begin position="83"/>
        <end position="102"/>
    </location>
</feature>
<dbReference type="OrthoDB" id="10016898at2759"/>
<feature type="transmembrane region" description="Helical" evidence="2">
    <location>
        <begin position="122"/>
        <end position="141"/>
    </location>
</feature>
<feature type="compositionally biased region" description="Basic and acidic residues" evidence="1">
    <location>
        <begin position="1"/>
        <end position="14"/>
    </location>
</feature>
<evidence type="ECO:0000256" key="1">
    <source>
        <dbReference type="SAM" id="MobiDB-lite"/>
    </source>
</evidence>
<dbReference type="Pfam" id="PF07690">
    <property type="entry name" value="MFS_1"/>
    <property type="match status" value="1"/>
</dbReference>
<dbReference type="Proteomes" id="UP000007110">
    <property type="component" value="Unassembled WGS sequence"/>
</dbReference>
<dbReference type="PANTHER" id="PTHR11360">
    <property type="entry name" value="MONOCARBOXYLATE TRANSPORTER"/>
    <property type="match status" value="1"/>
</dbReference>
<dbReference type="RefSeq" id="XP_030839017.1">
    <property type="nucleotide sequence ID" value="XM_030983157.1"/>
</dbReference>
<feature type="transmembrane region" description="Helical" evidence="2">
    <location>
        <begin position="153"/>
        <end position="171"/>
    </location>
</feature>
<dbReference type="GeneID" id="100888377"/>
<protein>
    <submittedName>
        <fullName evidence="3">Uncharacterized protein</fullName>
    </submittedName>
</protein>
<feature type="transmembrane region" description="Helical" evidence="2">
    <location>
        <begin position="210"/>
        <end position="231"/>
    </location>
</feature>
<feature type="transmembrane region" description="Helical" evidence="2">
    <location>
        <begin position="436"/>
        <end position="458"/>
    </location>
</feature>
<dbReference type="PANTHER" id="PTHR11360:SF172">
    <property type="entry name" value="MAJOR FACILITATOR SUPERFAMILY (MFS) PROFILE DOMAIN-CONTAINING PROTEIN"/>
    <property type="match status" value="1"/>
</dbReference>
<reference evidence="4" key="1">
    <citation type="submission" date="2015-02" db="EMBL/GenBank/DDBJ databases">
        <title>Genome sequencing for Strongylocentrotus purpuratus.</title>
        <authorList>
            <person name="Murali S."/>
            <person name="Liu Y."/>
            <person name="Vee V."/>
            <person name="English A."/>
            <person name="Wang M."/>
            <person name="Skinner E."/>
            <person name="Han Y."/>
            <person name="Muzny D.M."/>
            <person name="Worley K.C."/>
            <person name="Gibbs R.A."/>
        </authorList>
    </citation>
    <scope>NUCLEOTIDE SEQUENCE</scope>
</reference>
<dbReference type="InterPro" id="IPR050327">
    <property type="entry name" value="Proton-linked_MCT"/>
</dbReference>
<dbReference type="SUPFAM" id="SSF103473">
    <property type="entry name" value="MFS general substrate transporter"/>
    <property type="match status" value="1"/>
</dbReference>
<feature type="region of interest" description="Disordered" evidence="1">
    <location>
        <begin position="1"/>
        <end position="69"/>
    </location>
</feature>
<feature type="transmembrane region" description="Helical" evidence="2">
    <location>
        <begin position="243"/>
        <end position="262"/>
    </location>
</feature>
<dbReference type="Gene3D" id="1.20.1250.20">
    <property type="entry name" value="MFS general substrate transporter like domains"/>
    <property type="match status" value="1"/>
</dbReference>
<evidence type="ECO:0000313" key="4">
    <source>
        <dbReference type="Proteomes" id="UP000007110"/>
    </source>
</evidence>
<dbReference type="InterPro" id="IPR036259">
    <property type="entry name" value="MFS_trans_sf"/>
</dbReference>
<evidence type="ECO:0000256" key="2">
    <source>
        <dbReference type="SAM" id="Phobius"/>
    </source>
</evidence>
<feature type="transmembrane region" description="Helical" evidence="2">
    <location>
        <begin position="339"/>
        <end position="361"/>
    </location>
</feature>
<dbReference type="AlphaFoldDB" id="A0A7M7SXQ4"/>
<reference evidence="3" key="2">
    <citation type="submission" date="2021-01" db="UniProtKB">
        <authorList>
            <consortium name="EnsemblMetazoa"/>
        </authorList>
    </citation>
    <scope>IDENTIFICATION</scope>
</reference>
<keyword evidence="4" id="KW-1185">Reference proteome</keyword>
<feature type="transmembrane region" description="Helical" evidence="2">
    <location>
        <begin position="407"/>
        <end position="430"/>
    </location>
</feature>
<keyword evidence="2" id="KW-0812">Transmembrane</keyword>
<dbReference type="OMA" id="VFPFIHL"/>
<dbReference type="GO" id="GO:0005886">
    <property type="term" value="C:plasma membrane"/>
    <property type="evidence" value="ECO:0000318"/>
    <property type="project" value="GO_Central"/>
</dbReference>
<organism evidence="3 4">
    <name type="scientific">Strongylocentrotus purpuratus</name>
    <name type="common">Purple sea urchin</name>
    <dbReference type="NCBI Taxonomy" id="7668"/>
    <lineage>
        <taxon>Eukaryota</taxon>
        <taxon>Metazoa</taxon>
        <taxon>Echinodermata</taxon>
        <taxon>Eleutherozoa</taxon>
        <taxon>Echinozoa</taxon>
        <taxon>Echinoidea</taxon>
        <taxon>Euechinoidea</taxon>
        <taxon>Echinacea</taxon>
        <taxon>Camarodonta</taxon>
        <taxon>Echinidea</taxon>
        <taxon>Strongylocentrotidae</taxon>
        <taxon>Strongylocentrotus</taxon>
    </lineage>
</organism>
<accession>A0A7M7SXQ4</accession>
<feature type="transmembrane region" description="Helical" evidence="2">
    <location>
        <begin position="470"/>
        <end position="493"/>
    </location>
</feature>
<evidence type="ECO:0000313" key="3">
    <source>
        <dbReference type="EnsemblMetazoa" id="XP_030839017"/>
    </source>
</evidence>
<sequence length="518" mass="57024">MGKRDEIHEVDDTRSPLLSRDSSPTETAYLMSIRIAESFSPPTSPTPTSSTTAKDTSGHHAPPSSPRRPSLLTRLKQIENIRGWMVCLASCVINVPFFGIIMSFGELLPSFLELYKTDKTSTLSWVGSLAFGLAYVCSPISSRLYMHFGCRPCALAGVALGSFALFVSSFVRDMWWMMVTYSIMFGFATNLTYNTPLVLTGAWFPDRHHVLATCLVTAGIPFGSLTMNPVVESLVGSIGLRNAFRVLSALTIVIGLPCSAVLKQPDFDAYANDNDVDDVDDLIMQDCDDETVLVNRNKDDVQSVHEIDDAESESSWLAEMIRKEKNPPRRICGSCNGDLWLDPLFIIFMVGQLFKGVGYVFPFIHLVNYMTWLGIQPAKASLVMTVKGASDMLGRLAVGVLGDHLPFPLIHVFVLACGIMAVVTYVAVFAHHAFLMFFYATCIGFCNGTFNALVFPINTSLFRKELRQQAWAFCQVPPGVAIIVGPMIAGVIYDATHSYYNDFTSILYSSSSPCSSSR</sequence>
<keyword evidence="2" id="KW-1133">Transmembrane helix</keyword>
<dbReference type="GO" id="GO:0008028">
    <property type="term" value="F:monocarboxylic acid transmembrane transporter activity"/>
    <property type="evidence" value="ECO:0000318"/>
    <property type="project" value="GO_Central"/>
</dbReference>
<feature type="transmembrane region" description="Helical" evidence="2">
    <location>
        <begin position="183"/>
        <end position="203"/>
    </location>
</feature>
<proteinExistence type="predicted"/>
<dbReference type="KEGG" id="spu:100888377"/>
<keyword evidence="2" id="KW-0472">Membrane</keyword>
<dbReference type="InParanoid" id="A0A7M7SXQ4"/>
<name>A0A7M7SXQ4_STRPU</name>